<protein>
    <submittedName>
        <fullName evidence="2">S-layer homology domain-containing protein</fullName>
    </submittedName>
</protein>
<evidence type="ECO:0000313" key="2">
    <source>
        <dbReference type="EMBL" id="NUU60577.1"/>
    </source>
</evidence>
<keyword evidence="3" id="KW-1185">Reference proteome</keyword>
<proteinExistence type="predicted"/>
<dbReference type="PROSITE" id="PS51272">
    <property type="entry name" value="SLH"/>
    <property type="match status" value="3"/>
</dbReference>
<feature type="domain" description="SLH" evidence="1">
    <location>
        <begin position="1"/>
        <end position="58"/>
    </location>
</feature>
<feature type="domain" description="SLH" evidence="1">
    <location>
        <begin position="62"/>
        <end position="124"/>
    </location>
</feature>
<feature type="domain" description="SLH" evidence="1">
    <location>
        <begin position="125"/>
        <end position="180"/>
    </location>
</feature>
<dbReference type="EMBL" id="JABWCS010000202">
    <property type="protein sequence ID" value="NUU60577.1"/>
    <property type="molecule type" value="Genomic_DNA"/>
</dbReference>
<evidence type="ECO:0000259" key="1">
    <source>
        <dbReference type="PROSITE" id="PS51272"/>
    </source>
</evidence>
<reference evidence="2" key="1">
    <citation type="submission" date="2020-06" db="EMBL/GenBank/DDBJ databases">
        <title>Paenibacillus sp. nov., isolated from soil.</title>
        <authorList>
            <person name="Seo Y.L."/>
        </authorList>
    </citation>
    <scope>NUCLEOTIDE SEQUENCE [LARGE SCALE GENOMIC DNA]</scope>
    <source>
        <strain evidence="2">JW14</strain>
    </source>
</reference>
<sequence length="180" mass="19534">MHLEAPWAEQAIEKAYALGLINGRSVDIFDPNSNTKRREAITILARAKKLTLGLPADLNEAALHFTDWDSVPEWSRPSIAAAYVNGLISGSKVNGKFYVNSNSNITRAELAVLIQNAFKLKADMNNVKSFSDDIPSWAAESIAALSSNKAISGYPDGTFKPSANATRAEMVVMLINVIKP</sequence>
<accession>A0A850EM32</accession>
<dbReference type="PANTHER" id="PTHR43308">
    <property type="entry name" value="OUTER MEMBRANE PROTEIN ALPHA-RELATED"/>
    <property type="match status" value="1"/>
</dbReference>
<name>A0A850EM32_9BACL</name>
<evidence type="ECO:0000313" key="3">
    <source>
        <dbReference type="Proteomes" id="UP000564806"/>
    </source>
</evidence>
<dbReference type="Proteomes" id="UP000564806">
    <property type="component" value="Unassembled WGS sequence"/>
</dbReference>
<organism evidence="2 3">
    <name type="scientific">Paenibacillus agri</name>
    <dbReference type="NCBI Taxonomy" id="2744309"/>
    <lineage>
        <taxon>Bacteria</taxon>
        <taxon>Bacillati</taxon>
        <taxon>Bacillota</taxon>
        <taxon>Bacilli</taxon>
        <taxon>Bacillales</taxon>
        <taxon>Paenibacillaceae</taxon>
        <taxon>Paenibacillus</taxon>
    </lineage>
</organism>
<dbReference type="PANTHER" id="PTHR43308:SF5">
    <property type="entry name" value="S-LAYER PROTEIN _ PEPTIDOGLYCAN ENDO-BETA-N-ACETYLGLUCOSAMINIDASE"/>
    <property type="match status" value="1"/>
</dbReference>
<dbReference type="Pfam" id="PF00395">
    <property type="entry name" value="SLH"/>
    <property type="match status" value="3"/>
</dbReference>
<gene>
    <name evidence="2" type="ORF">HPT30_09500</name>
</gene>
<dbReference type="InterPro" id="IPR001119">
    <property type="entry name" value="SLH_dom"/>
</dbReference>
<dbReference type="AlphaFoldDB" id="A0A850EM32"/>
<comment type="caution">
    <text evidence="2">The sequence shown here is derived from an EMBL/GenBank/DDBJ whole genome shotgun (WGS) entry which is preliminary data.</text>
</comment>
<dbReference type="InterPro" id="IPR051465">
    <property type="entry name" value="Cell_Envelope_Struct_Comp"/>
</dbReference>
<dbReference type="RefSeq" id="WP_175371158.1">
    <property type="nucleotide sequence ID" value="NZ_JABWCS010000202.1"/>
</dbReference>